<dbReference type="EMBL" id="JIBK01000044">
    <property type="protein sequence ID" value="POM84458.1"/>
    <property type="molecule type" value="Genomic_DNA"/>
</dbReference>
<dbReference type="OrthoDB" id="342926at2759"/>
<comment type="caution">
    <text evidence="3">The sequence shown here is derived from an EMBL/GenBank/DDBJ whole genome shotgun (WGS) entry which is preliminary data.</text>
</comment>
<name>A0A2P4Z308_9CRYT</name>
<keyword evidence="1" id="KW-0175">Coiled coil</keyword>
<dbReference type="Proteomes" id="UP000236928">
    <property type="component" value="Unassembled WGS sequence"/>
</dbReference>
<feature type="coiled-coil region" evidence="1">
    <location>
        <begin position="1022"/>
        <end position="1049"/>
    </location>
</feature>
<keyword evidence="4" id="KW-1185">Reference proteome</keyword>
<gene>
    <name evidence="3" type="ORF">CmeUKMEL1_12495</name>
</gene>
<dbReference type="VEuPathDB" id="CryptoDB:CmeUKMEL1_12495"/>
<protein>
    <submittedName>
        <fullName evidence="3">Uncharacterized protein</fullName>
    </submittedName>
</protein>
<feature type="compositionally biased region" description="Basic residues" evidence="2">
    <location>
        <begin position="1198"/>
        <end position="1212"/>
    </location>
</feature>
<evidence type="ECO:0000256" key="1">
    <source>
        <dbReference type="SAM" id="Coils"/>
    </source>
</evidence>
<accession>A0A2P4Z308</accession>
<feature type="compositionally biased region" description="Low complexity" evidence="2">
    <location>
        <begin position="1175"/>
        <end position="1188"/>
    </location>
</feature>
<organism evidence="3 4">
    <name type="scientific">Cryptosporidium meleagridis</name>
    <dbReference type="NCBI Taxonomy" id="93969"/>
    <lineage>
        <taxon>Eukaryota</taxon>
        <taxon>Sar</taxon>
        <taxon>Alveolata</taxon>
        <taxon>Apicomplexa</taxon>
        <taxon>Conoidasida</taxon>
        <taxon>Coccidia</taxon>
        <taxon>Eucoccidiorida</taxon>
        <taxon>Eimeriorina</taxon>
        <taxon>Cryptosporidiidae</taxon>
        <taxon>Cryptosporidium</taxon>
    </lineage>
</organism>
<reference evidence="3 4" key="1">
    <citation type="submission" date="2014-04" db="EMBL/GenBank/DDBJ databases">
        <title>Comparative Genomics of Cryptosporidium Species.</title>
        <authorList>
            <person name="Silva J.C."/>
            <person name="Su Q."/>
            <person name="Chalmers R."/>
            <person name="Chibucos M.C."/>
            <person name="Elwin K."/>
            <person name="Godinez A."/>
            <person name="Guo F."/>
            <person name="Huynh K."/>
            <person name="Orvis J."/>
            <person name="Ott S."/>
            <person name="Sadzewicz L."/>
            <person name="Sengamalay N."/>
            <person name="Shetty A."/>
            <person name="Sun M."/>
            <person name="Tallon L."/>
            <person name="Xiao L."/>
            <person name="Zhang H."/>
            <person name="Fraser C.M."/>
            <person name="Zhu G."/>
            <person name="Kissinger J."/>
            <person name="Widmer G."/>
        </authorList>
    </citation>
    <scope>NUCLEOTIDE SEQUENCE [LARGE SCALE GENOMIC DNA]</scope>
    <source>
        <strain evidence="3 4">UKMEL1</strain>
    </source>
</reference>
<sequence>METRFRAITCIIFLTIIRALILNANLVACRDLHVNGKVTLKYPPYSGLEEESFQIIEEKSLGDYFVIGETKLKSLFGIEGEDGIKIRVNEIEIERSELKHSISEFKLAEDEDIVIELVLKDELDLQYRALRMKDGMNVFGEKGENNFSRQEGILFLSFSSMNDVELASFSNVPRTVSIKEKLPMTNEELKKVIENFANPLEFSIESVKTVRNPEKELVTEMMNSKDQVKLADLKNGDSIKVKIRELALNFRENNEEINYETNNLRKENFGNSEEIQGNFPVMIVFSNRRDVPSNVINLNEDSNVEDLLERLYELKYPGTENLVISSGDRIAIQNEQGREVDQVNELELKEFVPEGIHVSKNRPFLVYVTVFGSDHENTKEEEYNESSMREDFSEIFEPKNGKEIEELVSNIKDQVKGIEFDLEGIQDKKRGSDAPVVRFVNQEGNLEYEIKGDPSLITIASLYSQAQLVWNSRGNNERNCLLIYGDDEMVLDPNNHETLSTLKGYFQGMRITMREPRKVNAKIMAYLSIGKEMDNDQLDTKIAFTRNLEVPEIISIVDFLKMIYSNYNAELSKYLIVGIQKDIGNEKLTEYLPVPKTPSSITYLTFQSKGSDSNVLLEVIPAKSIEIMLMIPPNSIGEELSEKTEDSDSNDESLLEYRLKILSNTTIRELIESLIENKVLDKSISPKTVQIKDKGTNNYLNGDYIIGHHLSEKENGRKKGLNKKIFVVEIIKKLNLNVMFYNYKGEELQIEPFQIKVTSNQSIKKLKEEIVSIGLKRGFLLSIAQIGLGSGFDIGKEFKKIVYTILKDSDKVKNSGFVPNDDLRVYVLAESQEELENKEEFGNENQVKFENMESDQGSRLEIPLSIENCPLNTMLERRWFIVPMSLGLPIGELKELIDNIAMLRGMDFDLFGETEKGKMKLSEESKSCLSLGITELGHLTAICNGKKINRDSKKEELNKSVSQAIFDDICEDDGNSDKCSKPTGELLDKISNYKKDQVDIIFEESSDEEFSDEEIKERDERNRKSMELLEKIEKKIEQMEEEELKSKKNKKMIDKLIKKEVSTSSRNNLKEKELVKLLRDFLSAYATKGTSGLARFCRKQGSDKIEQLVAYITTKEGRKVSRKLAKKIVEREKKRNREKINSRRIIPTGRNLLLNVEYSVMPKIAQYSEFEEDSSSIYTSESESSNLSRSEDEESQKTHHVRNLSKRRKRSSKANDQSLEKNYLNGDLDAVTNFQKSKKKSKIIKALKKIPIISPTISFLYSHLSNKGKKKRKAKKYIKAIRKLEIQFRRKAYGHFQDKEYHQQGNELSQDDDQLTYLMSY</sequence>
<evidence type="ECO:0000313" key="3">
    <source>
        <dbReference type="EMBL" id="POM84458.1"/>
    </source>
</evidence>
<evidence type="ECO:0000313" key="4">
    <source>
        <dbReference type="Proteomes" id="UP000236928"/>
    </source>
</evidence>
<evidence type="ECO:0000256" key="2">
    <source>
        <dbReference type="SAM" id="MobiDB-lite"/>
    </source>
</evidence>
<feature type="region of interest" description="Disordered" evidence="2">
    <location>
        <begin position="1175"/>
        <end position="1217"/>
    </location>
</feature>
<proteinExistence type="predicted"/>